<dbReference type="PROSITE" id="PS51186">
    <property type="entry name" value="GNAT"/>
    <property type="match status" value="1"/>
</dbReference>
<dbReference type="PANTHER" id="PTHR42791">
    <property type="entry name" value="GNAT FAMILY ACETYLTRANSFERASE"/>
    <property type="match status" value="1"/>
</dbReference>
<dbReference type="CDD" id="cd04301">
    <property type="entry name" value="NAT_SF"/>
    <property type="match status" value="1"/>
</dbReference>
<gene>
    <name evidence="2" type="ORF">L207DRAFT_445103</name>
</gene>
<dbReference type="AlphaFoldDB" id="A0A2J6QTQ4"/>
<keyword evidence="3" id="KW-1185">Reference proteome</keyword>
<dbReference type="OrthoDB" id="2115692at2759"/>
<dbReference type="InterPro" id="IPR052523">
    <property type="entry name" value="Trichothecene_AcTrans"/>
</dbReference>
<organism evidence="2 3">
    <name type="scientific">Hyaloscypha variabilis (strain UAMH 11265 / GT02V1 / F)</name>
    <name type="common">Meliniomyces variabilis</name>
    <dbReference type="NCBI Taxonomy" id="1149755"/>
    <lineage>
        <taxon>Eukaryota</taxon>
        <taxon>Fungi</taxon>
        <taxon>Dikarya</taxon>
        <taxon>Ascomycota</taxon>
        <taxon>Pezizomycotina</taxon>
        <taxon>Leotiomycetes</taxon>
        <taxon>Helotiales</taxon>
        <taxon>Hyaloscyphaceae</taxon>
        <taxon>Hyaloscypha</taxon>
        <taxon>Hyaloscypha variabilis</taxon>
    </lineage>
</organism>
<proteinExistence type="predicted"/>
<dbReference type="InterPro" id="IPR000182">
    <property type="entry name" value="GNAT_dom"/>
</dbReference>
<evidence type="ECO:0000313" key="2">
    <source>
        <dbReference type="EMBL" id="PMD29636.1"/>
    </source>
</evidence>
<evidence type="ECO:0000313" key="3">
    <source>
        <dbReference type="Proteomes" id="UP000235786"/>
    </source>
</evidence>
<dbReference type="EMBL" id="KZ613972">
    <property type="protein sequence ID" value="PMD29636.1"/>
    <property type="molecule type" value="Genomic_DNA"/>
</dbReference>
<keyword evidence="2" id="KW-0808">Transferase</keyword>
<feature type="domain" description="N-acetyltransferase" evidence="1">
    <location>
        <begin position="89"/>
        <end position="226"/>
    </location>
</feature>
<dbReference type="PANTHER" id="PTHR42791:SF2">
    <property type="entry name" value="N-ACETYLTRANSFERASE DOMAIN-CONTAINING PROTEIN"/>
    <property type="match status" value="1"/>
</dbReference>
<dbReference type="STRING" id="1149755.A0A2J6QTQ4"/>
<reference evidence="2 3" key="1">
    <citation type="submission" date="2016-04" db="EMBL/GenBank/DDBJ databases">
        <title>A degradative enzymes factory behind the ericoid mycorrhizal symbiosis.</title>
        <authorList>
            <consortium name="DOE Joint Genome Institute"/>
            <person name="Martino E."/>
            <person name="Morin E."/>
            <person name="Grelet G."/>
            <person name="Kuo A."/>
            <person name="Kohler A."/>
            <person name="Daghino S."/>
            <person name="Barry K."/>
            <person name="Choi C."/>
            <person name="Cichocki N."/>
            <person name="Clum A."/>
            <person name="Copeland A."/>
            <person name="Hainaut M."/>
            <person name="Haridas S."/>
            <person name="Labutti K."/>
            <person name="Lindquist E."/>
            <person name="Lipzen A."/>
            <person name="Khouja H.-R."/>
            <person name="Murat C."/>
            <person name="Ohm R."/>
            <person name="Olson A."/>
            <person name="Spatafora J."/>
            <person name="Veneault-Fourrey C."/>
            <person name="Henrissat B."/>
            <person name="Grigoriev I."/>
            <person name="Martin F."/>
            <person name="Perotto S."/>
        </authorList>
    </citation>
    <scope>NUCLEOTIDE SEQUENCE [LARGE SCALE GENOMIC DNA]</scope>
    <source>
        <strain evidence="2 3">F</strain>
    </source>
</reference>
<accession>A0A2J6QTQ4</accession>
<evidence type="ECO:0000259" key="1">
    <source>
        <dbReference type="PROSITE" id="PS51186"/>
    </source>
</evidence>
<dbReference type="SUPFAM" id="SSF55729">
    <property type="entry name" value="Acyl-CoA N-acyltransferases (Nat)"/>
    <property type="match status" value="1"/>
</dbReference>
<dbReference type="GO" id="GO:0016747">
    <property type="term" value="F:acyltransferase activity, transferring groups other than amino-acyl groups"/>
    <property type="evidence" value="ECO:0007669"/>
    <property type="project" value="InterPro"/>
</dbReference>
<name>A0A2J6QTQ4_HYAVF</name>
<sequence length="235" mass="26441">MPPIQISITSCTIADSPAITLNSLLATQHSQHNRLTWPHRTLSYRISQVNARMPRTLLADPLHARSQKALNPESGELLGYARWYEEGDGEIVWAEAVVPRVSKEEEERILREAESVEWDPKPGNAVMFEGVRGVKNEILGRRAFMRLDMLAVAPEHQKKGVGTALVRSGMREAEKLGLDIFAHATSEGVPLYKRLGFKIEREIVQDDSMYGGTGQHYTCFMIYEQDRGSYSNEAT</sequence>
<dbReference type="Gene3D" id="3.40.630.30">
    <property type="match status" value="1"/>
</dbReference>
<protein>
    <submittedName>
        <fullName evidence="2">Acetyltransferase</fullName>
    </submittedName>
</protein>
<dbReference type="Proteomes" id="UP000235786">
    <property type="component" value="Unassembled WGS sequence"/>
</dbReference>
<dbReference type="InterPro" id="IPR016181">
    <property type="entry name" value="Acyl_CoA_acyltransferase"/>
</dbReference>
<dbReference type="Pfam" id="PF13508">
    <property type="entry name" value="Acetyltransf_7"/>
    <property type="match status" value="1"/>
</dbReference>